<evidence type="ECO:0000313" key="1">
    <source>
        <dbReference type="EMBL" id="STX88263.1"/>
    </source>
</evidence>
<protein>
    <submittedName>
        <fullName evidence="2">Uncharacterized protein</fullName>
    </submittedName>
</protein>
<dbReference type="EMBL" id="UGNY01000002">
    <property type="protein sequence ID" value="STX88288.1"/>
    <property type="molecule type" value="Genomic_DNA"/>
</dbReference>
<gene>
    <name evidence="1" type="ORF">NCTC11978_03280</name>
    <name evidence="2" type="ORF">NCTC11978_03305</name>
</gene>
<dbReference type="Proteomes" id="UP000254033">
    <property type="component" value="Unassembled WGS sequence"/>
</dbReference>
<sequence length="381" mass="43512">MKEKIEVNHLSKINGLISHIENHFLGVNKTADNHFCYIKSLLKQSLPWDNEEINIAKIYEAVHYIESIQIETLRYSFFYNTPSATPMSQFLAKRGEIILPSYERIQQPVSLKHRIEAVPANTENQFGSLHKELVGLISNRYQFLKDEKLRKTMKKVSVIWNYDYPVNEDKEVMNQAIGEWQANLMNRNNKNSDSKIAYRDFKRDMSIRGLIAKTDSEADDLLDYLVKGSAYPKENHETIKTWLQRNGGQDINRFLDTLMLNGDFTSQESASLLSTQGIQQGWMIENGKIVLSYESVVYSILINGEVKTNDHKGRLVTIDAPETIKDSEGNFKVLPLMHVSAKVELNLSINEVTPSITALAIESYSCDLSKPAVHVLPIMKI</sequence>
<dbReference type="RefSeq" id="WP_115176495.1">
    <property type="nucleotide sequence ID" value="NZ_UGNY01000002.1"/>
</dbReference>
<proteinExistence type="predicted"/>
<evidence type="ECO:0000313" key="3">
    <source>
        <dbReference type="Proteomes" id="UP000254033"/>
    </source>
</evidence>
<dbReference type="EMBL" id="UGNY01000002">
    <property type="protein sequence ID" value="STX88263.1"/>
    <property type="molecule type" value="Genomic_DNA"/>
</dbReference>
<dbReference type="AlphaFoldDB" id="A0A378KKC7"/>
<organism evidence="2 3">
    <name type="scientific">Legionella feeleii</name>
    <dbReference type="NCBI Taxonomy" id="453"/>
    <lineage>
        <taxon>Bacteria</taxon>
        <taxon>Pseudomonadati</taxon>
        <taxon>Pseudomonadota</taxon>
        <taxon>Gammaproteobacteria</taxon>
        <taxon>Legionellales</taxon>
        <taxon>Legionellaceae</taxon>
        <taxon>Legionella</taxon>
    </lineage>
</organism>
<name>A0A378KKC7_9GAMM</name>
<reference evidence="2 3" key="1">
    <citation type="submission" date="2018-06" db="EMBL/GenBank/DDBJ databases">
        <authorList>
            <consortium name="Pathogen Informatics"/>
            <person name="Doyle S."/>
        </authorList>
    </citation>
    <scope>NUCLEOTIDE SEQUENCE [LARGE SCALE GENOMIC DNA]</scope>
    <source>
        <strain evidence="2 3">NCTC11978</strain>
    </source>
</reference>
<evidence type="ECO:0000313" key="2">
    <source>
        <dbReference type="EMBL" id="STX88288.1"/>
    </source>
</evidence>
<accession>A0A378KKC7</accession>